<organism evidence="1">
    <name type="scientific">Kuenenia stuttgartiensis</name>
    <dbReference type="NCBI Taxonomy" id="174633"/>
    <lineage>
        <taxon>Bacteria</taxon>
        <taxon>Pseudomonadati</taxon>
        <taxon>Planctomycetota</taxon>
        <taxon>Candidatus Brocadiia</taxon>
        <taxon>Candidatus Brocadiales</taxon>
        <taxon>Candidatus Brocadiaceae</taxon>
        <taxon>Candidatus Kuenenia</taxon>
    </lineage>
</organism>
<name>Q1PUS6_KUEST</name>
<evidence type="ECO:0000313" key="1">
    <source>
        <dbReference type="EMBL" id="CAJ70977.1"/>
    </source>
</evidence>
<dbReference type="EMBL" id="CT573074">
    <property type="protein sequence ID" value="CAJ70977.1"/>
    <property type="molecule type" value="Genomic_DNA"/>
</dbReference>
<sequence>MVTRFLLIKSSPTEPKHLTLLTVRQVTPQTRLELSGSIFRRVQVGNLNPPGDSYLCSYAKYVEKKCFRRKPPVMP</sequence>
<proteinExistence type="predicted"/>
<protein>
    <submittedName>
        <fullName evidence="1">Uncharacterized protein</fullName>
    </submittedName>
</protein>
<reference evidence="1" key="1">
    <citation type="journal article" date="2006" name="Nature">
        <title>Deciphering the evolution and metabolism of an anammox bacterium from a community genome.</title>
        <authorList>
            <person name="Strous M."/>
            <person name="Pelletier E."/>
            <person name="Mangenot S."/>
            <person name="Rattei T."/>
            <person name="Lehner A."/>
            <person name="Taylor M.W."/>
            <person name="Horn M."/>
            <person name="Daims H."/>
            <person name="Bartol-Mavel D."/>
            <person name="Wincker P."/>
            <person name="Barbe V."/>
            <person name="Fonknechten N."/>
            <person name="Vallenet D."/>
            <person name="Segurens B."/>
            <person name="Schenowitz-Truong C."/>
            <person name="Medigue C."/>
            <person name="Collingro A."/>
            <person name="Snel B."/>
            <person name="Dutilh B.E."/>
            <person name="OpDenCamp H.J.M."/>
            <person name="vanDerDrift C."/>
            <person name="Cirpus I."/>
            <person name="vanDePas-Schoonen K.T."/>
            <person name="Harhangi H.R."/>
            <person name="vanNiftrik L."/>
            <person name="Schmid M."/>
            <person name="Keltjens J."/>
            <person name="vanDeVossenberg J."/>
            <person name="Kartal B."/>
            <person name="Meier H."/>
            <person name="Frishman D."/>
            <person name="Huynen M.A."/>
            <person name="Mewes H."/>
            <person name="Weissenbach J."/>
            <person name="Jetten M.S.M."/>
            <person name="Wagner M."/>
            <person name="LePaslier D."/>
        </authorList>
    </citation>
    <scope>NUCLEOTIDE SEQUENCE</scope>
</reference>
<reference evidence="1" key="2">
    <citation type="submission" date="2006-01" db="EMBL/GenBank/DDBJ databases">
        <authorList>
            <person name="Genoscope"/>
        </authorList>
    </citation>
    <scope>NUCLEOTIDE SEQUENCE</scope>
</reference>
<gene>
    <name evidence="1" type="ORF">kustb0232</name>
</gene>
<dbReference type="AlphaFoldDB" id="Q1PUS6"/>
<accession>Q1PUS6</accession>